<sequence>MRGRYGGPAEFIAFAGIFVVLILLAVGTLIAGAHIMSNGCIVGTSQDLCPINGPEWSRPLPAYAIALGVLSGFVGLAAGRPVRNPALTTGYVLVATGLLISLLIG</sequence>
<reference evidence="2 3" key="1">
    <citation type="submission" date="2022-06" db="EMBL/GenBank/DDBJ databases">
        <title>New Species of the Genus Actinoplanes, ActinopZanes ferrugineus.</title>
        <authorList>
            <person name="Ding P."/>
        </authorList>
    </citation>
    <scope>NUCLEOTIDE SEQUENCE [LARGE SCALE GENOMIC DNA]</scope>
    <source>
        <strain evidence="2 3">TRM88003</strain>
    </source>
</reference>
<accession>A0ABT1DWH9</accession>
<feature type="transmembrane region" description="Helical" evidence="1">
    <location>
        <begin position="60"/>
        <end position="79"/>
    </location>
</feature>
<evidence type="ECO:0000313" key="2">
    <source>
        <dbReference type="EMBL" id="MCO8275208.1"/>
    </source>
</evidence>
<keyword evidence="1" id="KW-1133">Transmembrane helix</keyword>
<protein>
    <submittedName>
        <fullName evidence="2">Uncharacterized protein</fullName>
    </submittedName>
</protein>
<dbReference type="Proteomes" id="UP001523369">
    <property type="component" value="Unassembled WGS sequence"/>
</dbReference>
<keyword evidence="1" id="KW-0472">Membrane</keyword>
<dbReference type="EMBL" id="JAMYJR010000035">
    <property type="protein sequence ID" value="MCO8275208.1"/>
    <property type="molecule type" value="Genomic_DNA"/>
</dbReference>
<feature type="transmembrane region" description="Helical" evidence="1">
    <location>
        <begin position="86"/>
        <end position="104"/>
    </location>
</feature>
<name>A0ABT1DWH9_9ACTN</name>
<keyword evidence="1" id="KW-0812">Transmembrane</keyword>
<feature type="transmembrane region" description="Helical" evidence="1">
    <location>
        <begin position="12"/>
        <end position="36"/>
    </location>
</feature>
<evidence type="ECO:0000313" key="3">
    <source>
        <dbReference type="Proteomes" id="UP001523369"/>
    </source>
</evidence>
<comment type="caution">
    <text evidence="2">The sequence shown here is derived from an EMBL/GenBank/DDBJ whole genome shotgun (WGS) entry which is preliminary data.</text>
</comment>
<dbReference type="RefSeq" id="WP_253241273.1">
    <property type="nucleotide sequence ID" value="NZ_JAMYJR010000035.1"/>
</dbReference>
<evidence type="ECO:0000256" key="1">
    <source>
        <dbReference type="SAM" id="Phobius"/>
    </source>
</evidence>
<proteinExistence type="predicted"/>
<organism evidence="2 3">
    <name type="scientific">Paractinoplanes aksuensis</name>
    <dbReference type="NCBI Taxonomy" id="2939490"/>
    <lineage>
        <taxon>Bacteria</taxon>
        <taxon>Bacillati</taxon>
        <taxon>Actinomycetota</taxon>
        <taxon>Actinomycetes</taxon>
        <taxon>Micromonosporales</taxon>
        <taxon>Micromonosporaceae</taxon>
        <taxon>Paractinoplanes</taxon>
    </lineage>
</organism>
<keyword evidence="3" id="KW-1185">Reference proteome</keyword>
<gene>
    <name evidence="2" type="ORF">M1L60_31965</name>
</gene>